<evidence type="ECO:0000256" key="7">
    <source>
        <dbReference type="ARBA" id="ARBA00022837"/>
    </source>
</evidence>
<dbReference type="FunFam" id="2.60.40.60:FF:000002">
    <property type="entry name" value="Protocadherin alpha 2"/>
    <property type="match status" value="1"/>
</dbReference>
<evidence type="ECO:0000313" key="16">
    <source>
        <dbReference type="Proteomes" id="UP000472270"/>
    </source>
</evidence>
<dbReference type="PANTHER" id="PTHR24028">
    <property type="entry name" value="CADHERIN-87A"/>
    <property type="match status" value="1"/>
</dbReference>
<evidence type="ECO:0000256" key="3">
    <source>
        <dbReference type="ARBA" id="ARBA00022475"/>
    </source>
</evidence>
<reference evidence="15" key="1">
    <citation type="submission" date="2025-08" db="UniProtKB">
        <authorList>
            <consortium name="Ensembl"/>
        </authorList>
    </citation>
    <scope>IDENTIFICATION</scope>
</reference>
<keyword evidence="8" id="KW-0130">Cell adhesion</keyword>
<evidence type="ECO:0000256" key="8">
    <source>
        <dbReference type="ARBA" id="ARBA00022889"/>
    </source>
</evidence>
<organism evidence="15 16">
    <name type="scientific">Sinocyclocheilus rhinocerous</name>
    <dbReference type="NCBI Taxonomy" id="307959"/>
    <lineage>
        <taxon>Eukaryota</taxon>
        <taxon>Metazoa</taxon>
        <taxon>Chordata</taxon>
        <taxon>Craniata</taxon>
        <taxon>Vertebrata</taxon>
        <taxon>Euteleostomi</taxon>
        <taxon>Actinopterygii</taxon>
        <taxon>Neopterygii</taxon>
        <taxon>Teleostei</taxon>
        <taxon>Ostariophysi</taxon>
        <taxon>Cypriniformes</taxon>
        <taxon>Cyprinidae</taxon>
        <taxon>Cyprininae</taxon>
        <taxon>Sinocyclocheilus</taxon>
    </lineage>
</organism>
<evidence type="ECO:0000256" key="5">
    <source>
        <dbReference type="ARBA" id="ARBA00022729"/>
    </source>
</evidence>
<evidence type="ECO:0000256" key="1">
    <source>
        <dbReference type="ARBA" id="ARBA00003436"/>
    </source>
</evidence>
<dbReference type="GO" id="GO:0009653">
    <property type="term" value="P:anatomical structure morphogenesis"/>
    <property type="evidence" value="ECO:0007669"/>
    <property type="project" value="UniProtKB-ARBA"/>
</dbReference>
<protein>
    <submittedName>
        <fullName evidence="15">Protocadherin 1 gamma 1</fullName>
    </submittedName>
</protein>
<dbReference type="InterPro" id="IPR015919">
    <property type="entry name" value="Cadherin-like_sf"/>
</dbReference>
<dbReference type="InterPro" id="IPR032455">
    <property type="entry name" value="Cadherin_C"/>
</dbReference>
<feature type="transmembrane region" description="Helical" evidence="13">
    <location>
        <begin position="682"/>
        <end position="704"/>
    </location>
</feature>
<dbReference type="AlphaFoldDB" id="A0A673FEJ7"/>
<evidence type="ECO:0000256" key="13">
    <source>
        <dbReference type="SAM" id="Phobius"/>
    </source>
</evidence>
<dbReference type="InterPro" id="IPR013164">
    <property type="entry name" value="Cadherin_N"/>
</dbReference>
<keyword evidence="3" id="KW-1003">Cell membrane</keyword>
<dbReference type="GO" id="GO:0007156">
    <property type="term" value="P:homophilic cell adhesion via plasma membrane adhesion molecules"/>
    <property type="evidence" value="ECO:0007669"/>
    <property type="project" value="InterPro"/>
</dbReference>
<dbReference type="SUPFAM" id="SSF49313">
    <property type="entry name" value="Cadherin-like"/>
    <property type="match status" value="5"/>
</dbReference>
<dbReference type="InterPro" id="IPR002126">
    <property type="entry name" value="Cadherin-like_dom"/>
</dbReference>
<dbReference type="InterPro" id="IPR050174">
    <property type="entry name" value="Protocadherin/Cadherin-CA"/>
</dbReference>
<dbReference type="GO" id="GO:0005509">
    <property type="term" value="F:calcium ion binding"/>
    <property type="evidence" value="ECO:0007669"/>
    <property type="project" value="UniProtKB-UniRule"/>
</dbReference>
<keyword evidence="16" id="KW-1185">Reference proteome</keyword>
<keyword evidence="10 13" id="KW-0472">Membrane</keyword>
<evidence type="ECO:0000256" key="2">
    <source>
        <dbReference type="ARBA" id="ARBA00004251"/>
    </source>
</evidence>
<reference evidence="15" key="2">
    <citation type="submission" date="2025-09" db="UniProtKB">
        <authorList>
            <consortium name="Ensembl"/>
        </authorList>
    </citation>
    <scope>IDENTIFICATION</scope>
</reference>
<keyword evidence="6" id="KW-0677">Repeat</keyword>
<dbReference type="PROSITE" id="PS50268">
    <property type="entry name" value="CADHERIN_2"/>
    <property type="match status" value="6"/>
</dbReference>
<dbReference type="FunFam" id="2.60.40.60:FF:000006">
    <property type="entry name" value="Protocadherin alpha 2"/>
    <property type="match status" value="1"/>
</dbReference>
<feature type="domain" description="Cadherin" evidence="14">
    <location>
        <begin position="573"/>
        <end position="667"/>
    </location>
</feature>
<feature type="transmembrane region" description="Helical" evidence="13">
    <location>
        <begin position="12"/>
        <end position="35"/>
    </location>
</feature>
<evidence type="ECO:0000313" key="15">
    <source>
        <dbReference type="Ensembl" id="ENSSRHP00000000284.1"/>
    </source>
</evidence>
<feature type="domain" description="Cadherin" evidence="14">
    <location>
        <begin position="239"/>
        <end position="343"/>
    </location>
</feature>
<evidence type="ECO:0000256" key="10">
    <source>
        <dbReference type="ARBA" id="ARBA00023136"/>
    </source>
</evidence>
<dbReference type="FunFam" id="2.60.40.60:FF:000001">
    <property type="entry name" value="Protocadherin alpha 2"/>
    <property type="match status" value="1"/>
</dbReference>
<comment type="function">
    <text evidence="1">Potential calcium-dependent cell-adhesion protein. May be involved in the establishment and maintenance of specific neuronal connections in the brain.</text>
</comment>
<keyword evidence="11" id="KW-0325">Glycoprotein</keyword>
<evidence type="ECO:0000256" key="6">
    <source>
        <dbReference type="ARBA" id="ARBA00022737"/>
    </source>
</evidence>
<dbReference type="PROSITE" id="PS00232">
    <property type="entry name" value="CADHERIN_1"/>
    <property type="match status" value="3"/>
</dbReference>
<accession>A0A673FEJ7</accession>
<comment type="subcellular location">
    <subcellularLocation>
        <location evidence="2">Cell membrane</location>
        <topology evidence="2">Single-pass type I membrane protein</topology>
    </subcellularLocation>
</comment>
<dbReference type="CDD" id="cd11304">
    <property type="entry name" value="Cadherin_repeat"/>
    <property type="match status" value="6"/>
</dbReference>
<evidence type="ECO:0000256" key="9">
    <source>
        <dbReference type="ARBA" id="ARBA00022989"/>
    </source>
</evidence>
<evidence type="ECO:0000256" key="4">
    <source>
        <dbReference type="ARBA" id="ARBA00022692"/>
    </source>
</evidence>
<dbReference type="Ensembl" id="ENSSRHT00000000313.1">
    <property type="protein sequence ID" value="ENSSRHP00000000284.1"/>
    <property type="gene ID" value="ENSSRHG00000000238.1"/>
</dbReference>
<evidence type="ECO:0000256" key="11">
    <source>
        <dbReference type="ARBA" id="ARBA00023180"/>
    </source>
</evidence>
<dbReference type="PRINTS" id="PR00205">
    <property type="entry name" value="CADHERIN"/>
</dbReference>
<evidence type="ECO:0000259" key="14">
    <source>
        <dbReference type="PROSITE" id="PS50268"/>
    </source>
</evidence>
<dbReference type="FunFam" id="2.60.40.60:FF:000129">
    <property type="entry name" value="protocadherin alpha-C2 isoform X1"/>
    <property type="match status" value="1"/>
</dbReference>
<keyword evidence="4 13" id="KW-0812">Transmembrane</keyword>
<dbReference type="Pfam" id="PF00028">
    <property type="entry name" value="Cadherin"/>
    <property type="match status" value="3"/>
</dbReference>
<feature type="domain" description="Cadherin" evidence="14">
    <location>
        <begin position="344"/>
        <end position="448"/>
    </location>
</feature>
<proteinExistence type="predicted"/>
<feature type="domain" description="Cadherin" evidence="14">
    <location>
        <begin position="449"/>
        <end position="558"/>
    </location>
</feature>
<dbReference type="Gene3D" id="2.60.40.60">
    <property type="entry name" value="Cadherins"/>
    <property type="match status" value="6"/>
</dbReference>
<dbReference type="GO" id="GO:0005886">
    <property type="term" value="C:plasma membrane"/>
    <property type="evidence" value="ECO:0007669"/>
    <property type="project" value="UniProtKB-SubCell"/>
</dbReference>
<dbReference type="Pfam" id="PF16492">
    <property type="entry name" value="Cadherin_C_2"/>
    <property type="match status" value="1"/>
</dbReference>
<keyword evidence="5" id="KW-0732">Signal</keyword>
<dbReference type="Proteomes" id="UP000472270">
    <property type="component" value="Unassembled WGS sequence"/>
</dbReference>
<dbReference type="FunFam" id="2.60.40.60:FF:000007">
    <property type="entry name" value="Protocadherin alpha 2"/>
    <property type="match status" value="1"/>
</dbReference>
<dbReference type="Pfam" id="PF08266">
    <property type="entry name" value="Cadherin_2"/>
    <property type="match status" value="1"/>
</dbReference>
<feature type="domain" description="Cadherin" evidence="14">
    <location>
        <begin position="134"/>
        <end position="238"/>
    </location>
</feature>
<feature type="domain" description="Cadherin" evidence="14">
    <location>
        <begin position="77"/>
        <end position="133"/>
    </location>
</feature>
<keyword evidence="7 12" id="KW-0106">Calcium</keyword>
<sequence length="855" mass="94699">MEYTSAYASRRSVWKAIVLYSFAVSLCLGDIRYSFLEEMKRRSVVGNIAQDLGVHRNTFTSRNPRIEFDGRNRYSEINAHNGELVINERIDREELCGQKPLCTLTFDIFMENPLELHRITLEIQDINDNNPTFPHSEVKLDISEFTVKGSRFFIDEAADPDSGINSVQGYRLSNNPHFKLAVQTSAETGKYAEIVLEHELDREHSLILSAVDGGNPPKSGTVVIEVFVIDVNDNAPVFSQPLYNTRLFENAALGTSVIKIVATDVDEGANGQITYYINHLSDNTKELFKIDENYGEISVIGQMDHEKSSSYEMEVQAEDGGGQTGHCKVVIEIDDINDNTPVISVKSLKNQIPENIPPGSEIAVINVKDQDSGENSRVSCSISSSLPFQLQPYIKSYFIITTTRSLDREQIENYNVTITATDGGTPPLFSNLTLNIQVSDINDNSPTFELQTYAVYISENNKPGTSVCSVSANDPDWRQNGTVLYSVVPSEVSGVPVSSFLSINGDTGVIHAVRSFDYEQFRNFTVKVVARDNGSPPLSSNVTVKVFITDENDNSPQILYPVPDGKFLMTEMVPKATLSGSLVSKVIAVDADSGQNAWLSFKSSKSSGPGLFTIGLHKIKTQRDISESDNMKQNLVISVKDNGQPSLSTTCAVNLLISDNLSEVPELKDMTYEDNNSKLTSYLIIALVCVSTFFLTFIILIVAVKFCHKRKPRLLFDGAVAVPSAYLPPNYADVDGAGTLRSSYNYDAYLTTGSRTSDFKFVSSYNANTLPAGATLKKEHNIQFGTSMITLDVTGNEDEVREFLGTYDTHLPHNPKPTHRVAYTRQNRVGYIVTVVKRAQCAANEEKKKRKKPCK</sequence>
<dbReference type="SMART" id="SM00112">
    <property type="entry name" value="CA"/>
    <property type="match status" value="6"/>
</dbReference>
<dbReference type="FunFam" id="2.60.40.60:FF:000004">
    <property type="entry name" value="Protocadherin 1 gamma 2"/>
    <property type="match status" value="1"/>
</dbReference>
<dbReference type="InterPro" id="IPR020894">
    <property type="entry name" value="Cadherin_CS"/>
</dbReference>
<name>A0A673FEJ7_9TELE</name>
<keyword evidence="9 13" id="KW-1133">Transmembrane helix</keyword>
<dbReference type="PANTHER" id="PTHR24028:SF114">
    <property type="entry name" value="PCDH2G3 PROTEIN-RELATED"/>
    <property type="match status" value="1"/>
</dbReference>
<evidence type="ECO:0000256" key="12">
    <source>
        <dbReference type="PROSITE-ProRule" id="PRU00043"/>
    </source>
</evidence>